<dbReference type="STRING" id="50376.A0A517LP95"/>
<proteinExistence type="predicted"/>
<accession>A0A517LP95</accession>
<dbReference type="Gene3D" id="6.10.140.2220">
    <property type="match status" value="1"/>
</dbReference>
<dbReference type="InterPro" id="IPR002893">
    <property type="entry name" value="Znf_MYND"/>
</dbReference>
<gene>
    <name evidence="7" type="ORF">FKW77_006428</name>
</gene>
<keyword evidence="8" id="KW-1185">Reference proteome</keyword>
<evidence type="ECO:0000259" key="6">
    <source>
        <dbReference type="PROSITE" id="PS50865"/>
    </source>
</evidence>
<protein>
    <recommendedName>
        <fullName evidence="6">MYND-type domain-containing protein</fullName>
    </recommendedName>
</protein>
<dbReference type="PROSITE" id="PS01360">
    <property type="entry name" value="ZF_MYND_1"/>
    <property type="match status" value="1"/>
</dbReference>
<evidence type="ECO:0000313" key="8">
    <source>
        <dbReference type="Proteomes" id="UP000316270"/>
    </source>
</evidence>
<organism evidence="7 8">
    <name type="scientific">Venturia effusa</name>
    <dbReference type="NCBI Taxonomy" id="50376"/>
    <lineage>
        <taxon>Eukaryota</taxon>
        <taxon>Fungi</taxon>
        <taxon>Dikarya</taxon>
        <taxon>Ascomycota</taxon>
        <taxon>Pezizomycotina</taxon>
        <taxon>Dothideomycetes</taxon>
        <taxon>Pleosporomycetidae</taxon>
        <taxon>Venturiales</taxon>
        <taxon>Venturiaceae</taxon>
        <taxon>Venturia</taxon>
    </lineage>
</organism>
<feature type="compositionally biased region" description="Acidic residues" evidence="5">
    <location>
        <begin position="72"/>
        <end position="83"/>
    </location>
</feature>
<keyword evidence="2 4" id="KW-0863">Zinc-finger</keyword>
<evidence type="ECO:0000256" key="2">
    <source>
        <dbReference type="ARBA" id="ARBA00022771"/>
    </source>
</evidence>
<evidence type="ECO:0000256" key="5">
    <source>
        <dbReference type="SAM" id="MobiDB-lite"/>
    </source>
</evidence>
<dbReference type="Pfam" id="PF01753">
    <property type="entry name" value="zf-MYND"/>
    <property type="match status" value="1"/>
</dbReference>
<evidence type="ECO:0000313" key="7">
    <source>
        <dbReference type="EMBL" id="QDS77416.1"/>
    </source>
</evidence>
<keyword evidence="3" id="KW-0862">Zinc</keyword>
<feature type="region of interest" description="Disordered" evidence="5">
    <location>
        <begin position="61"/>
        <end position="83"/>
    </location>
</feature>
<feature type="domain" description="MYND-type" evidence="6">
    <location>
        <begin position="4"/>
        <end position="40"/>
    </location>
</feature>
<dbReference type="Proteomes" id="UP000316270">
    <property type="component" value="Chromosome 17"/>
</dbReference>
<dbReference type="GO" id="GO:0008270">
    <property type="term" value="F:zinc ion binding"/>
    <property type="evidence" value="ECO:0007669"/>
    <property type="project" value="UniProtKB-KW"/>
</dbReference>
<dbReference type="OrthoDB" id="3664327at2759"/>
<dbReference type="AlphaFoldDB" id="A0A517LP95"/>
<sequence>MPDCAICSKQSTLTCDNCRKIHYCSEDCLEADAHLHNIICEAVADFTAPRPSSDHYIAFFFPDPPARSRDDDDKDEDEDDEMSDAAVPKLVWIKSTYNEDEDYLESDEDEIEAVMGINPGDGVKKVTQHIDDDNEKFIRIWRHKLAALVGLEYNSIINGIDEDCYWRGPVLVQTGIAGELLEPLEIRDMEATDMKDIVIFCGEFGRDLG</sequence>
<dbReference type="EMBL" id="CP042201">
    <property type="protein sequence ID" value="QDS77416.1"/>
    <property type="molecule type" value="Genomic_DNA"/>
</dbReference>
<name>A0A517LP95_9PEZI</name>
<evidence type="ECO:0000256" key="4">
    <source>
        <dbReference type="PROSITE-ProRule" id="PRU00134"/>
    </source>
</evidence>
<evidence type="ECO:0000256" key="3">
    <source>
        <dbReference type="ARBA" id="ARBA00022833"/>
    </source>
</evidence>
<dbReference type="PROSITE" id="PS50865">
    <property type="entry name" value="ZF_MYND_2"/>
    <property type="match status" value="1"/>
</dbReference>
<dbReference type="SUPFAM" id="SSF144232">
    <property type="entry name" value="HIT/MYND zinc finger-like"/>
    <property type="match status" value="1"/>
</dbReference>
<reference evidence="7 8" key="1">
    <citation type="submission" date="2019-07" db="EMBL/GenBank/DDBJ databases">
        <title>Finished genome of Venturia effusa.</title>
        <authorList>
            <person name="Young C.A."/>
            <person name="Cox M.P."/>
            <person name="Ganley A.R.D."/>
            <person name="David W.J."/>
        </authorList>
    </citation>
    <scope>NUCLEOTIDE SEQUENCE [LARGE SCALE GENOMIC DNA]</scope>
    <source>
        <strain evidence="8">albino</strain>
    </source>
</reference>
<keyword evidence="1" id="KW-0479">Metal-binding</keyword>
<evidence type="ECO:0000256" key="1">
    <source>
        <dbReference type="ARBA" id="ARBA00022723"/>
    </source>
</evidence>